<sequence length="1562" mass="174927">MERGADGGEGDSAEEASGAGRNAPRDQEGRPPERKGGRLESTRKRGVEADAKERKRQRPGSPGSLVEPRGSGEGRRKPEEEPDTPQTIEEQESFETIGLEEEADHSLQVLKAWLQSEECGGLTISQSGALLALTAFRSGTPLGIFLGRMVRPGSDDGEERSRQRSLLPLPLWKDSRDALAALFDSGEFRRLAGSWATKKANKEKAARLSRRNGLLIWHGLVVTLINHLWSGGGSKAAVCLQEPSKAQTGALDRLWIVVRDFVDDTSESKEKVLKSPPLGDWATKLADVRISYHGEIVEKSHQLTLDQVKPGLPPSGYGASVPLVELCDGELQEKLMKPLANLLPEDELPADIPKPKVHANQEQWNLIARDLYERGLVEPVEDPLMVKGKVVTNGAFGVVKPGKFLEDERPILRLIMDFRATNAVCRVLTGDVRSLTGAAALQHVVLPEGKVLRLSADDLVAAFYLFALPAGWSKLMTFATKVPWKILGIEKEGAVHIGAKVLPMGWASAVGVLQHAHRRLALRSPLAGAGLLGKCEIRRDAVFPDLEKEGSLWSLYLDDANLMEVMSRRVAAELEGLPSEEQQRLRRAYQHWGIPISLDKAVVRAPSAEKLGAVIDGEGGVLKTSTKRALESLSLGFWLMRQDEVPRKALQVFLGREVHTLQFRRPLFGILDYVWKDISEGGVLTQLGSKSIEEILMCGMSQPLRATDLRAKLHEVVTASDASESGGGMVYGSKLTTEGLKELQALEYGMDEPIAEKVSLDEKHSHPGPGFLNRWNRGPVVIEQDVECRRLNAGRWPGCDLVVDIKKLKRKELERVLRSVPGLTGVIAGGGSPCQGLSKLSANRAHLEDPRSALFYNFSELLGIVEEICEEMKVWCLAMLENVIGDEADILEMSKELGAPPVMACASSLSRDHPSYTWAQHKMYAEVIFEEEVEPLEKIADPGWRWPGGEEDPERKLPTFTRAIPRKRPPVAPAGLEQCDEATRSRWVNDEMKYPPYTYQEKFLFEKKDDPTQRRVASVTERERLMGFPTNYARAMFKREPQDETEEGEQTIKREAALGNSFHAVVVACLMDLWLWSKGIRTDPLGAQEIVHRWHEEMDGPELNDWGPAVASNTAAQKPQARELEEEEALMSVEAEPKRAEWLRLAGHHGIGSKEVNPLNVRMVHHFLRRSEFRGSDVRLDLGIVWRPDAVARTSINPERWVWNVGQAYRWLRREHINLLELRAILRTLQWRARSGNMPLTIRCRETKAERKAERQKIGKLEDQRISPSTTARYQHALDELCKFNKATQSALLRRADLGDILCAYIEKLWEDGETKSLGSYTMAAVQFFRPELKGQLSKPWKLMALWGRLEQPRRATPLDTSLVLAFAGTFIKWQWPRLACLTIVGFCGLLRTGEMFQLLRSSVVMPRKLGQPAILFLFNTKTTKRNLLEAEKVIISERTGIDALRYLCQGKRQDEPLVETSSSKFRDLWKDVVQELQLTQFHYLPYSLRRGGATCAYREGMSFDLLMAKGRWRNISTARGYLDQALQEYAALQLPPPSLSKIRAAKNVFKAAKLGRVEGEV</sequence>
<dbReference type="GO" id="GO:0015074">
    <property type="term" value="P:DNA integration"/>
    <property type="evidence" value="ECO:0007669"/>
    <property type="project" value="InterPro"/>
</dbReference>
<reference evidence="4" key="2">
    <citation type="submission" date="2024-04" db="EMBL/GenBank/DDBJ databases">
        <authorList>
            <person name="Chen Y."/>
            <person name="Shah S."/>
            <person name="Dougan E. K."/>
            <person name="Thang M."/>
            <person name="Chan C."/>
        </authorList>
    </citation>
    <scope>NUCLEOTIDE SEQUENCE [LARGE SCALE GENOMIC DNA]</scope>
</reference>
<dbReference type="GO" id="GO:0006310">
    <property type="term" value="P:DNA recombination"/>
    <property type="evidence" value="ECO:0007669"/>
    <property type="project" value="UniProtKB-KW"/>
</dbReference>
<dbReference type="GO" id="GO:0003677">
    <property type="term" value="F:DNA binding"/>
    <property type="evidence" value="ECO:0007669"/>
    <property type="project" value="InterPro"/>
</dbReference>
<reference evidence="3" key="1">
    <citation type="submission" date="2022-10" db="EMBL/GenBank/DDBJ databases">
        <authorList>
            <person name="Chen Y."/>
            <person name="Dougan E. K."/>
            <person name="Chan C."/>
            <person name="Rhodes N."/>
            <person name="Thang M."/>
        </authorList>
    </citation>
    <scope>NUCLEOTIDE SEQUENCE</scope>
</reference>
<dbReference type="InterPro" id="IPR013762">
    <property type="entry name" value="Integrase-like_cat_sf"/>
</dbReference>
<dbReference type="SUPFAM" id="SSF53335">
    <property type="entry name" value="S-adenosyl-L-methionine-dependent methyltransferases"/>
    <property type="match status" value="1"/>
</dbReference>
<organism evidence="3">
    <name type="scientific">Cladocopium goreaui</name>
    <dbReference type="NCBI Taxonomy" id="2562237"/>
    <lineage>
        <taxon>Eukaryota</taxon>
        <taxon>Sar</taxon>
        <taxon>Alveolata</taxon>
        <taxon>Dinophyceae</taxon>
        <taxon>Suessiales</taxon>
        <taxon>Symbiodiniaceae</taxon>
        <taxon>Cladocopium</taxon>
    </lineage>
</organism>
<dbReference type="OrthoDB" id="460030at2759"/>
<dbReference type="EMBL" id="CAMXCT020002767">
    <property type="protein sequence ID" value="CAL1153652.1"/>
    <property type="molecule type" value="Genomic_DNA"/>
</dbReference>
<evidence type="ECO:0000313" key="5">
    <source>
        <dbReference type="EMBL" id="CAL4787589.1"/>
    </source>
</evidence>
<dbReference type="SUPFAM" id="SSF56349">
    <property type="entry name" value="DNA breaking-rejoining enzymes"/>
    <property type="match status" value="1"/>
</dbReference>
<keyword evidence="6" id="KW-1185">Reference proteome</keyword>
<protein>
    <submittedName>
        <fullName evidence="5">Tyr recombinase domain-containing protein</fullName>
    </submittedName>
</protein>
<dbReference type="Proteomes" id="UP001152797">
    <property type="component" value="Unassembled WGS sequence"/>
</dbReference>
<feature type="compositionally biased region" description="Basic and acidic residues" evidence="2">
    <location>
        <begin position="23"/>
        <end position="53"/>
    </location>
</feature>
<evidence type="ECO:0000256" key="2">
    <source>
        <dbReference type="SAM" id="MobiDB-lite"/>
    </source>
</evidence>
<accession>A0A9P1CX75</accession>
<feature type="compositionally biased region" description="Basic and acidic residues" evidence="2">
    <location>
        <begin position="70"/>
        <end position="79"/>
    </location>
</feature>
<dbReference type="Gene3D" id="1.10.443.10">
    <property type="entry name" value="Intergrase catalytic core"/>
    <property type="match status" value="1"/>
</dbReference>
<evidence type="ECO:0000313" key="3">
    <source>
        <dbReference type="EMBL" id="CAI4000277.1"/>
    </source>
</evidence>
<proteinExistence type="predicted"/>
<dbReference type="InterPro" id="IPR011010">
    <property type="entry name" value="DNA_brk_join_enz"/>
</dbReference>
<evidence type="ECO:0000256" key="1">
    <source>
        <dbReference type="ARBA" id="ARBA00023172"/>
    </source>
</evidence>
<dbReference type="EMBL" id="CAMXCT010002767">
    <property type="protein sequence ID" value="CAI4000277.1"/>
    <property type="molecule type" value="Genomic_DNA"/>
</dbReference>
<feature type="region of interest" description="Disordered" evidence="2">
    <location>
        <begin position="1"/>
        <end position="89"/>
    </location>
</feature>
<dbReference type="Gene3D" id="3.40.50.150">
    <property type="entry name" value="Vaccinia Virus protein VP39"/>
    <property type="match status" value="1"/>
</dbReference>
<dbReference type="EMBL" id="CAMXCT030002767">
    <property type="protein sequence ID" value="CAL4787589.1"/>
    <property type="molecule type" value="Genomic_DNA"/>
</dbReference>
<comment type="caution">
    <text evidence="3">The sequence shown here is derived from an EMBL/GenBank/DDBJ whole genome shotgun (WGS) entry which is preliminary data.</text>
</comment>
<gene>
    <name evidence="3" type="ORF">C1SCF055_LOCUS26406</name>
</gene>
<keyword evidence="1" id="KW-0233">DNA recombination</keyword>
<evidence type="ECO:0000313" key="4">
    <source>
        <dbReference type="EMBL" id="CAL1153652.1"/>
    </source>
</evidence>
<evidence type="ECO:0000313" key="6">
    <source>
        <dbReference type="Proteomes" id="UP001152797"/>
    </source>
</evidence>
<dbReference type="InterPro" id="IPR029063">
    <property type="entry name" value="SAM-dependent_MTases_sf"/>
</dbReference>
<name>A0A9P1CX75_9DINO</name>